<dbReference type="InterPro" id="IPR051918">
    <property type="entry name" value="STPP_CPPED1"/>
</dbReference>
<evidence type="ECO:0000313" key="15">
    <source>
        <dbReference type="EMBL" id="CAL4140229.1"/>
    </source>
</evidence>
<comment type="catalytic activity">
    <reaction evidence="11">
        <text>O-phospho-L-threonyl-[protein] + H2O = L-threonyl-[protein] + phosphate</text>
        <dbReference type="Rhea" id="RHEA:47004"/>
        <dbReference type="Rhea" id="RHEA-COMP:11060"/>
        <dbReference type="Rhea" id="RHEA-COMP:11605"/>
        <dbReference type="ChEBI" id="CHEBI:15377"/>
        <dbReference type="ChEBI" id="CHEBI:30013"/>
        <dbReference type="ChEBI" id="CHEBI:43474"/>
        <dbReference type="ChEBI" id="CHEBI:61977"/>
        <dbReference type="EC" id="3.1.3.16"/>
    </reaction>
</comment>
<dbReference type="Gene3D" id="3.60.21.10">
    <property type="match status" value="1"/>
</dbReference>
<comment type="similarity">
    <text evidence="3">Belongs to the metallophosphoesterase superfamily. CPPED1 family.</text>
</comment>
<dbReference type="GO" id="GO:0004722">
    <property type="term" value="F:protein serine/threonine phosphatase activity"/>
    <property type="evidence" value="ECO:0007669"/>
    <property type="project" value="UniProtKB-EC"/>
</dbReference>
<comment type="catalytic activity">
    <reaction evidence="10">
        <text>O-phospho-L-seryl-[protein] + H2O = L-seryl-[protein] + phosphate</text>
        <dbReference type="Rhea" id="RHEA:20629"/>
        <dbReference type="Rhea" id="RHEA-COMP:9863"/>
        <dbReference type="Rhea" id="RHEA-COMP:11604"/>
        <dbReference type="ChEBI" id="CHEBI:15377"/>
        <dbReference type="ChEBI" id="CHEBI:29999"/>
        <dbReference type="ChEBI" id="CHEBI:43474"/>
        <dbReference type="ChEBI" id="CHEBI:83421"/>
        <dbReference type="EC" id="3.1.3.16"/>
    </reaction>
</comment>
<sequence>MNNLLPICIIFSLVHCYICAPFSAGNSGEAISQCTIDTSYISSPGDFKITTKDRKYLPFDENCEKSWKDPFMFVQAADTQFGMQEKYVEKITENYGWSKEIEWSTQLVADVNGLSPRPKFLVVCGDLMDAWPKTEPEIRKRQMVDFKRIFTGLEVPLVCVCGNHDIGNTPNNETIISYKKDIGDDYFSFWANGVFFIVINSQFFKDATESKELAAEHEEWLEAQLEVVRTEKPKHAVVFQHIPLFLASPDEDDQYFNFEKVLRIETLERFHDAGIRYVFTGHYHRNAGGFYKDLEVVVTSAAGVQLGDEDPGYRIVKVLKDKMEHEYYNLGEAPREISFTASSTKAISDSDNEKSASALVVPSLGTYSFCIISIYTIIFS</sequence>
<evidence type="ECO:0000256" key="6">
    <source>
        <dbReference type="ARBA" id="ARBA00022490"/>
    </source>
</evidence>
<dbReference type="InterPro" id="IPR041867">
    <property type="entry name" value="MPP_CSTP1"/>
</dbReference>
<evidence type="ECO:0000256" key="1">
    <source>
        <dbReference type="ARBA" id="ARBA00001968"/>
    </source>
</evidence>
<gene>
    <name evidence="14" type="ORF">MNOR_LOCUS28589</name>
    <name evidence="15" type="ORF">MNOR_LOCUS28591</name>
</gene>
<evidence type="ECO:0000313" key="14">
    <source>
        <dbReference type="EMBL" id="CAL4140225.1"/>
    </source>
</evidence>
<feature type="chain" id="PRO_5044714373" description="Serine/threonine-protein phosphatase CPPED1" evidence="12">
    <location>
        <begin position="20"/>
        <end position="380"/>
    </location>
</feature>
<protein>
    <recommendedName>
        <fullName evidence="5">Serine/threonine-protein phosphatase CPPED1</fullName>
        <ecNumber evidence="4">3.1.3.16</ecNumber>
    </recommendedName>
    <alternativeName>
        <fullName evidence="9">Calcineurin-like phosphoesterase domain-containing protein 1</fullName>
    </alternativeName>
</protein>
<keyword evidence="6" id="KW-0963">Cytoplasm</keyword>
<accession>A0AAV2RVJ8</accession>
<feature type="domain" description="Calcineurin-like phosphoesterase" evidence="13">
    <location>
        <begin position="114"/>
        <end position="285"/>
    </location>
</feature>
<reference evidence="14 16" key="1">
    <citation type="submission" date="2024-05" db="EMBL/GenBank/DDBJ databases">
        <authorList>
            <person name="Wallberg A."/>
        </authorList>
    </citation>
    <scope>NUCLEOTIDE SEQUENCE [LARGE SCALE GENOMIC DNA]</scope>
</reference>
<keyword evidence="8" id="KW-0378">Hydrolase</keyword>
<dbReference type="AlphaFoldDB" id="A0AAV2RVJ8"/>
<dbReference type="CDD" id="cd07395">
    <property type="entry name" value="MPP_CSTP1"/>
    <property type="match status" value="1"/>
</dbReference>
<dbReference type="PANTHER" id="PTHR43143">
    <property type="entry name" value="METALLOPHOSPHOESTERASE, CALCINEURIN SUPERFAMILY"/>
    <property type="match status" value="1"/>
</dbReference>
<dbReference type="Pfam" id="PF00149">
    <property type="entry name" value="Metallophos"/>
    <property type="match status" value="1"/>
</dbReference>
<dbReference type="InterPro" id="IPR004843">
    <property type="entry name" value="Calcineurin-like_PHP"/>
</dbReference>
<evidence type="ECO:0000256" key="5">
    <source>
        <dbReference type="ARBA" id="ARBA00013356"/>
    </source>
</evidence>
<evidence type="ECO:0000256" key="3">
    <source>
        <dbReference type="ARBA" id="ARBA00010567"/>
    </source>
</evidence>
<comment type="subcellular location">
    <subcellularLocation>
        <location evidence="2">Cytoplasm</location>
    </subcellularLocation>
</comment>
<dbReference type="InterPro" id="IPR029052">
    <property type="entry name" value="Metallo-depent_PP-like"/>
</dbReference>
<dbReference type="EC" id="3.1.3.16" evidence="4"/>
<evidence type="ECO:0000256" key="10">
    <source>
        <dbReference type="ARBA" id="ARBA00047761"/>
    </source>
</evidence>
<evidence type="ECO:0000256" key="12">
    <source>
        <dbReference type="SAM" id="SignalP"/>
    </source>
</evidence>
<organism evidence="14 16">
    <name type="scientific">Meganyctiphanes norvegica</name>
    <name type="common">Northern krill</name>
    <name type="synonym">Thysanopoda norvegica</name>
    <dbReference type="NCBI Taxonomy" id="48144"/>
    <lineage>
        <taxon>Eukaryota</taxon>
        <taxon>Metazoa</taxon>
        <taxon>Ecdysozoa</taxon>
        <taxon>Arthropoda</taxon>
        <taxon>Crustacea</taxon>
        <taxon>Multicrustacea</taxon>
        <taxon>Malacostraca</taxon>
        <taxon>Eumalacostraca</taxon>
        <taxon>Eucarida</taxon>
        <taxon>Euphausiacea</taxon>
        <taxon>Euphausiidae</taxon>
        <taxon>Meganyctiphanes</taxon>
    </lineage>
</organism>
<dbReference type="SUPFAM" id="SSF56300">
    <property type="entry name" value="Metallo-dependent phosphatases"/>
    <property type="match status" value="1"/>
</dbReference>
<dbReference type="EMBL" id="CAXKWB010031789">
    <property type="protein sequence ID" value="CAL4140225.1"/>
    <property type="molecule type" value="Genomic_DNA"/>
</dbReference>
<dbReference type="EMBL" id="CAXKWB010031789">
    <property type="protein sequence ID" value="CAL4140229.1"/>
    <property type="molecule type" value="Genomic_DNA"/>
</dbReference>
<dbReference type="GO" id="GO:0046872">
    <property type="term" value="F:metal ion binding"/>
    <property type="evidence" value="ECO:0007669"/>
    <property type="project" value="UniProtKB-KW"/>
</dbReference>
<keyword evidence="7" id="KW-0479">Metal-binding</keyword>
<evidence type="ECO:0000256" key="2">
    <source>
        <dbReference type="ARBA" id="ARBA00004496"/>
    </source>
</evidence>
<evidence type="ECO:0000256" key="11">
    <source>
        <dbReference type="ARBA" id="ARBA00048336"/>
    </source>
</evidence>
<evidence type="ECO:0000256" key="4">
    <source>
        <dbReference type="ARBA" id="ARBA00013081"/>
    </source>
</evidence>
<comment type="cofactor">
    <cofactor evidence="1">
        <name>a divalent metal cation</name>
        <dbReference type="ChEBI" id="CHEBI:60240"/>
    </cofactor>
</comment>
<evidence type="ECO:0000313" key="16">
    <source>
        <dbReference type="Proteomes" id="UP001497623"/>
    </source>
</evidence>
<comment type="caution">
    <text evidence="14">The sequence shown here is derived from an EMBL/GenBank/DDBJ whole genome shotgun (WGS) entry which is preliminary data.</text>
</comment>
<evidence type="ECO:0000256" key="9">
    <source>
        <dbReference type="ARBA" id="ARBA00032900"/>
    </source>
</evidence>
<evidence type="ECO:0000256" key="7">
    <source>
        <dbReference type="ARBA" id="ARBA00022723"/>
    </source>
</evidence>
<name>A0AAV2RVJ8_MEGNR</name>
<feature type="signal peptide" evidence="12">
    <location>
        <begin position="1"/>
        <end position="19"/>
    </location>
</feature>
<evidence type="ECO:0000259" key="13">
    <source>
        <dbReference type="Pfam" id="PF00149"/>
    </source>
</evidence>
<dbReference type="PANTHER" id="PTHR43143:SF1">
    <property type="entry name" value="SERINE_THREONINE-PROTEIN PHOSPHATASE CPPED1"/>
    <property type="match status" value="1"/>
</dbReference>
<keyword evidence="12" id="KW-0732">Signal</keyword>
<dbReference type="Proteomes" id="UP001497623">
    <property type="component" value="Unassembled WGS sequence"/>
</dbReference>
<evidence type="ECO:0000256" key="8">
    <source>
        <dbReference type="ARBA" id="ARBA00022801"/>
    </source>
</evidence>
<proteinExistence type="inferred from homology"/>
<keyword evidence="16" id="KW-1185">Reference proteome</keyword>
<dbReference type="GO" id="GO:0005737">
    <property type="term" value="C:cytoplasm"/>
    <property type="evidence" value="ECO:0007669"/>
    <property type="project" value="UniProtKB-SubCell"/>
</dbReference>